<dbReference type="GO" id="GO:0004175">
    <property type="term" value="F:endopeptidase activity"/>
    <property type="evidence" value="ECO:0007669"/>
    <property type="project" value="TreeGrafter"/>
</dbReference>
<dbReference type="PANTHER" id="PTHR32060">
    <property type="entry name" value="TAIL-SPECIFIC PROTEASE"/>
    <property type="match status" value="1"/>
</dbReference>
<protein>
    <submittedName>
        <fullName evidence="2">Peptidase S41</fullName>
    </submittedName>
</protein>
<proteinExistence type="predicted"/>
<dbReference type="PANTHER" id="PTHR32060:SF30">
    <property type="entry name" value="CARBOXY-TERMINAL PROCESSING PROTEASE CTPA"/>
    <property type="match status" value="1"/>
</dbReference>
<dbReference type="EMBL" id="WPIN01000032">
    <property type="protein sequence ID" value="MVM36170.1"/>
    <property type="molecule type" value="Genomic_DNA"/>
</dbReference>
<dbReference type="Pfam" id="PF03572">
    <property type="entry name" value="Peptidase_S41"/>
    <property type="match status" value="1"/>
</dbReference>
<keyword evidence="3" id="KW-1185">Reference proteome</keyword>
<evidence type="ECO:0000313" key="3">
    <source>
        <dbReference type="Proteomes" id="UP000436006"/>
    </source>
</evidence>
<dbReference type="AlphaFoldDB" id="A0A7K1SQZ7"/>
<dbReference type="GO" id="GO:0006508">
    <property type="term" value="P:proteolysis"/>
    <property type="evidence" value="ECO:0007669"/>
    <property type="project" value="InterPro"/>
</dbReference>
<dbReference type="GO" id="GO:0008236">
    <property type="term" value="F:serine-type peptidase activity"/>
    <property type="evidence" value="ECO:0007669"/>
    <property type="project" value="InterPro"/>
</dbReference>
<evidence type="ECO:0000313" key="2">
    <source>
        <dbReference type="EMBL" id="MVM36170.1"/>
    </source>
</evidence>
<dbReference type="InterPro" id="IPR005151">
    <property type="entry name" value="Tail-specific_protease"/>
</dbReference>
<comment type="caution">
    <text evidence="2">The sequence shown here is derived from an EMBL/GenBank/DDBJ whole genome shotgun (WGS) entry which is preliminary data.</text>
</comment>
<evidence type="ECO:0000259" key="1">
    <source>
        <dbReference type="SMART" id="SM00245"/>
    </source>
</evidence>
<dbReference type="Gene3D" id="3.90.226.10">
    <property type="entry name" value="2-enoyl-CoA Hydratase, Chain A, domain 1"/>
    <property type="match status" value="1"/>
</dbReference>
<feature type="domain" description="Tail specific protease" evidence="1">
    <location>
        <begin position="54"/>
        <end position="265"/>
    </location>
</feature>
<name>A0A7K1SQZ7_9BACT</name>
<organism evidence="2 3">
    <name type="scientific">Spirosoma arboris</name>
    <dbReference type="NCBI Taxonomy" id="2682092"/>
    <lineage>
        <taxon>Bacteria</taxon>
        <taxon>Pseudomonadati</taxon>
        <taxon>Bacteroidota</taxon>
        <taxon>Cytophagia</taxon>
        <taxon>Cytophagales</taxon>
        <taxon>Cytophagaceae</taxon>
        <taxon>Spirosoma</taxon>
    </lineage>
</organism>
<dbReference type="GO" id="GO:0007165">
    <property type="term" value="P:signal transduction"/>
    <property type="evidence" value="ECO:0007669"/>
    <property type="project" value="TreeGrafter"/>
</dbReference>
<dbReference type="Proteomes" id="UP000436006">
    <property type="component" value="Unassembled WGS sequence"/>
</dbReference>
<gene>
    <name evidence="2" type="ORF">GO755_39525</name>
</gene>
<dbReference type="SUPFAM" id="SSF52096">
    <property type="entry name" value="ClpP/crotonase"/>
    <property type="match status" value="1"/>
</dbReference>
<dbReference type="SMART" id="SM00245">
    <property type="entry name" value="TSPc"/>
    <property type="match status" value="1"/>
</dbReference>
<dbReference type="GO" id="GO:0030288">
    <property type="term" value="C:outer membrane-bounded periplasmic space"/>
    <property type="evidence" value="ECO:0007669"/>
    <property type="project" value="TreeGrafter"/>
</dbReference>
<dbReference type="InterPro" id="IPR029045">
    <property type="entry name" value="ClpP/crotonase-like_dom_sf"/>
</dbReference>
<sequence>MQKYSINRKTIDWSSFTQQVNAKLQGAQSIADTYPAIQLALTLLGDNHSSYTTATGTLLYGTRSISCSDGAPTPVPANPKIGYVKVSGFSGSGTAATVFAESIQASIKQADTDSIRGWIVDLRGNTGGNMWPMLAGIGPILGEGVAGYFIDPDGNATSWAYQKGASIIDQTQQVSVETPYTLRKSNPKVAVLTDRATASSGEAITISFKNRSNTRSFGTSTCGLSTTNSSMVLSDGAILNLTQGTLADRTKTLYGQQVQPDETYYSATAVDKAVAWVLQ</sequence>
<accession>A0A7K1SQZ7</accession>
<reference evidence="2 3" key="1">
    <citation type="submission" date="2019-12" db="EMBL/GenBank/DDBJ databases">
        <title>Spirosoma sp. HMF4905 genome sequencing and assembly.</title>
        <authorList>
            <person name="Kang H."/>
            <person name="Cha I."/>
            <person name="Kim H."/>
            <person name="Joh K."/>
        </authorList>
    </citation>
    <scope>NUCLEOTIDE SEQUENCE [LARGE SCALE GENOMIC DNA]</scope>
    <source>
        <strain evidence="2 3">HMF4905</strain>
    </source>
</reference>